<dbReference type="EMBL" id="CP094348">
    <property type="protein sequence ID" value="UOB20832.1"/>
    <property type="molecule type" value="Genomic_DNA"/>
</dbReference>
<dbReference type="InterPro" id="IPR025868">
    <property type="entry name" value="Zn_ribbon_dom_put"/>
</dbReference>
<dbReference type="Proteomes" id="UP000830343">
    <property type="component" value="Chromosome"/>
</dbReference>
<sequence>MEKFCQSCGMPLMLHGEDVRGTEVDGTKSSKFCSYCYANGAFIEPNITMDEMLTRGKAAIRNGKGNAFKKWLMVTFYPMQLKNLERWKK</sequence>
<gene>
    <name evidence="2" type="ORF">MRZ06_01730</name>
</gene>
<keyword evidence="3" id="KW-1185">Reference proteome</keyword>
<dbReference type="Pfam" id="PF12674">
    <property type="entry name" value="Zn_ribbon_2"/>
    <property type="match status" value="1"/>
</dbReference>
<proteinExistence type="predicted"/>
<accession>A0ABY3ZVL7</accession>
<reference evidence="2" key="2">
    <citation type="submission" date="2022-04" db="EMBL/GenBank/DDBJ databases">
        <title>Antimicrobial genetic elements in methicillin-resistant Macrococcus armenti.</title>
        <authorList>
            <person name="Keller J.E."/>
            <person name="Schwendener S."/>
            <person name="Pantucek R."/>
            <person name="Perreten V."/>
        </authorList>
    </citation>
    <scope>NUCLEOTIDE SEQUENCE</scope>
    <source>
        <strain evidence="2">CCM 2609</strain>
    </source>
</reference>
<feature type="domain" description="Putative zinc ribbon" evidence="1">
    <location>
        <begin position="4"/>
        <end position="88"/>
    </location>
</feature>
<name>A0ABY3ZVL7_9STAP</name>
<organism evidence="2 3">
    <name type="scientific">Macrococcus armenti</name>
    <dbReference type="NCBI Taxonomy" id="2875764"/>
    <lineage>
        <taxon>Bacteria</taxon>
        <taxon>Bacillati</taxon>
        <taxon>Bacillota</taxon>
        <taxon>Bacilli</taxon>
        <taxon>Bacillales</taxon>
        <taxon>Staphylococcaceae</taxon>
        <taxon>Macrococcus</taxon>
    </lineage>
</organism>
<evidence type="ECO:0000313" key="3">
    <source>
        <dbReference type="Proteomes" id="UP000830343"/>
    </source>
</evidence>
<protein>
    <submittedName>
        <fullName evidence="2">Zinc ribbon domain-containing protein</fullName>
    </submittedName>
</protein>
<reference evidence="2" key="1">
    <citation type="submission" date="2022-03" db="EMBL/GenBank/DDBJ databases">
        <authorList>
            <person name="Vrbovska V."/>
            <person name="Kovarovic V."/>
            <person name="Botka T."/>
            <person name="Pantucek R."/>
        </authorList>
    </citation>
    <scope>NUCLEOTIDE SEQUENCE</scope>
    <source>
        <strain evidence="2">CCM 2609</strain>
    </source>
</reference>
<dbReference type="RefSeq" id="WP_224183999.1">
    <property type="nucleotide sequence ID" value="NZ_CP083595.1"/>
</dbReference>
<evidence type="ECO:0000313" key="2">
    <source>
        <dbReference type="EMBL" id="UOB20832.1"/>
    </source>
</evidence>
<evidence type="ECO:0000259" key="1">
    <source>
        <dbReference type="Pfam" id="PF12674"/>
    </source>
</evidence>